<evidence type="ECO:0000313" key="1">
    <source>
        <dbReference type="EMBL" id="AIT58607.1"/>
    </source>
</evidence>
<dbReference type="Pfam" id="PF07028">
    <property type="entry name" value="DUF1319"/>
    <property type="match status" value="1"/>
</dbReference>
<reference evidence="1 2" key="1">
    <citation type="journal article" date="2015" name="Arch. Virol.">
        <title>Complete genome sequence of yacon necrotic mottle virus, a novel putative member of the genus Badnavirus.</title>
        <authorList>
            <person name="Lee Y.J."/>
            <person name="Kwak H.R."/>
            <person name="Lee Y.K."/>
            <person name="Kim M.K."/>
            <person name="Choi H.S."/>
            <person name="Seo J.K."/>
        </authorList>
    </citation>
    <scope>NUCLEOTIDE SEQUENCE [LARGE SCALE GENOMIC DNA]</scope>
    <source>
        <strain evidence="1">YV1</strain>
    </source>
</reference>
<organism evidence="1 2">
    <name type="scientific">Yacon necrotic mottle virus</name>
    <dbReference type="NCBI Taxonomy" id="1561150"/>
    <lineage>
        <taxon>Viruses</taxon>
        <taxon>Riboviria</taxon>
        <taxon>Pararnavirae</taxon>
        <taxon>Artverviricota</taxon>
        <taxon>Revtraviricetes</taxon>
        <taxon>Ortervirales</taxon>
        <taxon>Caulimoviridae</taxon>
        <taxon>Badnavirus</taxon>
        <taxon>Badnavirus maculasmallanthi</taxon>
    </lineage>
</organism>
<accession>A0A0C4MYT8</accession>
<dbReference type="OrthoDB" id="16938at10239"/>
<dbReference type="KEGG" id="vg:23527936"/>
<sequence length="154" mass="17994">MADRFEKSIKDWYDHSQTSNLEFINPLKNQNQSISELENNISCIFDRLSLFAKISIKNFHKIISHLESLEKRLEKCEEIQRKTQSEIRKDLQQISSEIHKSKPLTEKQVLSLVNEIAQQPKLVEEQALRLTEDLNSKVQKVEELLHEVKGLIIG</sequence>
<proteinExistence type="predicted"/>
<dbReference type="RefSeq" id="YP_009121745.1">
    <property type="nucleotide sequence ID" value="NC_026472.1"/>
</dbReference>
<keyword evidence="2" id="KW-1185">Reference proteome</keyword>
<dbReference type="GeneID" id="23527936"/>
<dbReference type="InterPro" id="IPR010746">
    <property type="entry name" value="CYMV_Orf1"/>
</dbReference>
<protein>
    <submittedName>
        <fullName evidence="1">ORF1</fullName>
    </submittedName>
</protein>
<dbReference type="Proteomes" id="UP000201118">
    <property type="component" value="Segment"/>
</dbReference>
<evidence type="ECO:0000313" key="2">
    <source>
        <dbReference type="Proteomes" id="UP000201118"/>
    </source>
</evidence>
<name>A0A0C4MYT8_9VIRU</name>
<dbReference type="EMBL" id="KM229702">
    <property type="protein sequence ID" value="AIT58607.1"/>
    <property type="molecule type" value="Genomic_DNA"/>
</dbReference>